<dbReference type="EMBL" id="BSRZ01000017">
    <property type="protein sequence ID" value="GLW66773.1"/>
    <property type="molecule type" value="Genomic_DNA"/>
</dbReference>
<keyword evidence="2" id="KW-1185">Reference proteome</keyword>
<protein>
    <submittedName>
        <fullName evidence="1">Uncharacterized protein</fullName>
    </submittedName>
</protein>
<dbReference type="Proteomes" id="UP001165124">
    <property type="component" value="Unassembled WGS sequence"/>
</dbReference>
<name>A0A9W6Q1K8_9ACTN</name>
<reference evidence="1" key="1">
    <citation type="submission" date="2023-02" db="EMBL/GenBank/DDBJ databases">
        <title>Actinomadura rubrobrunea NBRC 14622.</title>
        <authorList>
            <person name="Ichikawa N."/>
            <person name="Sato H."/>
            <person name="Tonouchi N."/>
        </authorList>
    </citation>
    <scope>NUCLEOTIDE SEQUENCE</scope>
    <source>
        <strain evidence="1">NBRC 14622</strain>
    </source>
</reference>
<dbReference type="AlphaFoldDB" id="A0A9W6Q1K8"/>
<accession>A0A9W6Q1K8</accession>
<dbReference type="RefSeq" id="WP_067909744.1">
    <property type="nucleotide sequence ID" value="NZ_BSRZ01000017.1"/>
</dbReference>
<comment type="caution">
    <text evidence="1">The sequence shown here is derived from an EMBL/GenBank/DDBJ whole genome shotgun (WGS) entry which is preliminary data.</text>
</comment>
<evidence type="ECO:0000313" key="1">
    <source>
        <dbReference type="EMBL" id="GLW66773.1"/>
    </source>
</evidence>
<sequence length="421" mass="47289">MKQPPAWWAALTGDPVGERLGIDWRAPDHWEPADELGDGDERVHDASGTMSVEHLDDDDLRLREGKALVGTGPAAARRGTGYEVEAAWYLDPSEPDRLWCALGSFYPAWLWIPVEPTADGVAEALEGVFPRPALRRADLTSFARGFLGFRYEVLVPDVHEGTFVEINGPDLDRYFTLVQFVEPQSWGSAHLDDPLPDDAGLAAPLDMLAADRDSGRKRQRLGRVPSMTWRTLHSRSYLSFEIHTRDIVCAAVRYRPSPKPHQAVVRRLNEEHEESFPVDLPLDVVGALTGFDYCGEDDLVDPDELDVDAHVAGALRIRAALWHGDLRRTLRLGEYADRPEPELRRRLVEIAGWYNHRWLLQELALTETDPDLLARIEERLDRPEEDAFNAFGDYFGDGPVMVDAAGNAVETWDDRDGEDGP</sequence>
<proteinExistence type="predicted"/>
<gene>
    <name evidence="1" type="ORF">Arub01_50170</name>
</gene>
<evidence type="ECO:0000313" key="2">
    <source>
        <dbReference type="Proteomes" id="UP001165124"/>
    </source>
</evidence>
<organism evidence="1 2">
    <name type="scientific">Actinomadura rubrobrunea</name>
    <dbReference type="NCBI Taxonomy" id="115335"/>
    <lineage>
        <taxon>Bacteria</taxon>
        <taxon>Bacillati</taxon>
        <taxon>Actinomycetota</taxon>
        <taxon>Actinomycetes</taxon>
        <taxon>Streptosporangiales</taxon>
        <taxon>Thermomonosporaceae</taxon>
        <taxon>Actinomadura</taxon>
    </lineage>
</organism>